<feature type="domain" description="Orn/Lys/Arg decarboxylase C-terminal" evidence="3">
    <location>
        <begin position="66"/>
        <end position="117"/>
    </location>
</feature>
<sequence>MDHPRVPVLEAPREFLRRGDVGFGPPGHTQGGGADPRVAEILGIDVFRSDMLGLNGLDDRRRSQGAPEQAVLPRDAFFGPAEQVPAEKAVGRIAAGTISPCPPGVPVEAPGEVITPEVLDRLRSGLAHGFLISYAADPTPETVRVTARP</sequence>
<evidence type="ECO:0000259" key="3">
    <source>
        <dbReference type="Pfam" id="PF03711"/>
    </source>
</evidence>
<dbReference type="PANTHER" id="PTHR43277:SF4">
    <property type="entry name" value="ARGININE DECARBOXYLASE"/>
    <property type="match status" value="1"/>
</dbReference>
<comment type="cofactor">
    <cofactor evidence="1">
        <name>pyridoxal 5'-phosphate</name>
        <dbReference type="ChEBI" id="CHEBI:597326"/>
    </cofactor>
</comment>
<dbReference type="EMBL" id="CP033073">
    <property type="protein sequence ID" value="AYN37962.1"/>
    <property type="molecule type" value="Genomic_DNA"/>
</dbReference>
<organism evidence="4 5">
    <name type="scientific">Streptomyces dangxiongensis</name>
    <dbReference type="NCBI Taxonomy" id="1442032"/>
    <lineage>
        <taxon>Bacteria</taxon>
        <taxon>Bacillati</taxon>
        <taxon>Actinomycetota</taxon>
        <taxon>Actinomycetes</taxon>
        <taxon>Kitasatosporales</taxon>
        <taxon>Streptomycetaceae</taxon>
        <taxon>Streptomyces</taxon>
    </lineage>
</organism>
<dbReference type="SUPFAM" id="SSF55904">
    <property type="entry name" value="Ornithine decarboxylase C-terminal domain"/>
    <property type="match status" value="1"/>
</dbReference>
<dbReference type="RefSeq" id="WP_121785470.1">
    <property type="nucleotide sequence ID" value="NZ_CP033073.1"/>
</dbReference>
<dbReference type="GO" id="GO:0003824">
    <property type="term" value="F:catalytic activity"/>
    <property type="evidence" value="ECO:0007669"/>
    <property type="project" value="InterPro"/>
</dbReference>
<accession>A0A3G2JBR7</accession>
<keyword evidence="2" id="KW-0663">Pyridoxal phosphate</keyword>
<reference evidence="4 5" key="1">
    <citation type="submission" date="2018-10" db="EMBL/GenBank/DDBJ databases">
        <title>The genome of Streptomyces dangxiongensis Z022.</title>
        <authorList>
            <person name="Zhang B."/>
        </authorList>
    </citation>
    <scope>NUCLEOTIDE SEQUENCE [LARGE SCALE GENOMIC DNA]</scope>
    <source>
        <strain evidence="4 5">Z022</strain>
    </source>
</reference>
<evidence type="ECO:0000313" key="4">
    <source>
        <dbReference type="EMBL" id="AYN37962.1"/>
    </source>
</evidence>
<dbReference type="AlphaFoldDB" id="A0A3G2JBR7"/>
<dbReference type="Proteomes" id="UP000268329">
    <property type="component" value="Chromosome"/>
</dbReference>
<gene>
    <name evidence="4" type="ORF">D9753_02195</name>
</gene>
<evidence type="ECO:0000313" key="5">
    <source>
        <dbReference type="Proteomes" id="UP000268329"/>
    </source>
</evidence>
<evidence type="ECO:0000256" key="2">
    <source>
        <dbReference type="ARBA" id="ARBA00022898"/>
    </source>
</evidence>
<dbReference type="PANTHER" id="PTHR43277">
    <property type="entry name" value="ARGININE DECARBOXYLASE"/>
    <property type="match status" value="1"/>
</dbReference>
<proteinExistence type="predicted"/>
<dbReference type="InterPro" id="IPR036633">
    <property type="entry name" value="Prn/Lys/Arg_de-COase_C_sf"/>
</dbReference>
<dbReference type="KEGG" id="sdd:D9753_02195"/>
<dbReference type="InterPro" id="IPR052357">
    <property type="entry name" value="Orn_Lys_Arg_decarboxylase-I"/>
</dbReference>
<name>A0A3G2JBR7_9ACTN</name>
<dbReference type="Gene3D" id="3.90.100.10">
    <property type="entry name" value="Orn/Lys/Arg decarboxylase, C-terminal domain"/>
    <property type="match status" value="1"/>
</dbReference>
<evidence type="ECO:0000256" key="1">
    <source>
        <dbReference type="ARBA" id="ARBA00001933"/>
    </source>
</evidence>
<dbReference type="Pfam" id="PF03711">
    <property type="entry name" value="OKR_DC_1_C"/>
    <property type="match status" value="1"/>
</dbReference>
<protein>
    <recommendedName>
        <fullName evidence="3">Orn/Lys/Arg decarboxylase C-terminal domain-containing protein</fullName>
    </recommendedName>
</protein>
<dbReference type="InterPro" id="IPR008286">
    <property type="entry name" value="Prn/Lys/Arg_de-COase_C"/>
</dbReference>
<dbReference type="OrthoDB" id="9815233at2"/>
<keyword evidence="5" id="KW-1185">Reference proteome</keyword>